<keyword evidence="3 6" id="KW-0597">Phosphoprotein</keyword>
<dbReference type="CDD" id="cd00082">
    <property type="entry name" value="HisKA"/>
    <property type="match status" value="1"/>
</dbReference>
<dbReference type="SUPFAM" id="SSF53850">
    <property type="entry name" value="Periplasmic binding protein-like II"/>
    <property type="match status" value="2"/>
</dbReference>
<dbReference type="PANTHER" id="PTHR43047:SF72">
    <property type="entry name" value="OSMOSENSING HISTIDINE PROTEIN KINASE SLN1"/>
    <property type="match status" value="1"/>
</dbReference>
<feature type="transmembrane region" description="Helical" evidence="7">
    <location>
        <begin position="462"/>
        <end position="485"/>
    </location>
</feature>
<dbReference type="Pfam" id="PF00072">
    <property type="entry name" value="Response_reg"/>
    <property type="match status" value="1"/>
</dbReference>
<comment type="catalytic activity">
    <reaction evidence="1">
        <text>ATP + protein L-histidine = ADP + protein N-phospho-L-histidine.</text>
        <dbReference type="EC" id="2.7.13.3"/>
    </reaction>
</comment>
<keyword evidence="12" id="KW-1185">Reference proteome</keyword>
<dbReference type="PROSITE" id="PS50110">
    <property type="entry name" value="RESPONSE_REGULATORY"/>
    <property type="match status" value="1"/>
</dbReference>
<evidence type="ECO:0000313" key="11">
    <source>
        <dbReference type="EMBL" id="MDY0417844.1"/>
    </source>
</evidence>
<dbReference type="Gene3D" id="3.40.190.10">
    <property type="entry name" value="Periplasmic binding protein-like II"/>
    <property type="match status" value="2"/>
</dbReference>
<keyword evidence="5" id="KW-0418">Kinase</keyword>
<dbReference type="InterPro" id="IPR035965">
    <property type="entry name" value="PAS-like_dom_sf"/>
</dbReference>
<evidence type="ECO:0000256" key="1">
    <source>
        <dbReference type="ARBA" id="ARBA00000085"/>
    </source>
</evidence>
<evidence type="ECO:0000256" key="4">
    <source>
        <dbReference type="ARBA" id="ARBA00022679"/>
    </source>
</evidence>
<keyword evidence="7" id="KW-1133">Transmembrane helix</keyword>
<dbReference type="PROSITE" id="PS50109">
    <property type="entry name" value="HIS_KIN"/>
    <property type="match status" value="1"/>
</dbReference>
<dbReference type="PANTHER" id="PTHR43047">
    <property type="entry name" value="TWO-COMPONENT HISTIDINE PROTEIN KINASE"/>
    <property type="match status" value="1"/>
</dbReference>
<dbReference type="InterPro" id="IPR036890">
    <property type="entry name" value="HATPase_C_sf"/>
</dbReference>
<evidence type="ECO:0000256" key="5">
    <source>
        <dbReference type="ARBA" id="ARBA00022777"/>
    </source>
</evidence>
<name>A0ABU5D1S4_9ENTR</name>
<dbReference type="Gene3D" id="3.30.450.20">
    <property type="entry name" value="PAS domain"/>
    <property type="match status" value="1"/>
</dbReference>
<dbReference type="InterPro" id="IPR036097">
    <property type="entry name" value="HisK_dim/P_sf"/>
</dbReference>
<keyword evidence="11" id="KW-0547">Nucleotide-binding</keyword>
<evidence type="ECO:0000256" key="3">
    <source>
        <dbReference type="ARBA" id="ARBA00022553"/>
    </source>
</evidence>
<dbReference type="InterPro" id="IPR013656">
    <property type="entry name" value="PAS_4"/>
</dbReference>
<dbReference type="SMART" id="SM00448">
    <property type="entry name" value="REC"/>
    <property type="match status" value="1"/>
</dbReference>
<accession>A0ABU5D1S4</accession>
<dbReference type="RefSeq" id="WP_320386293.1">
    <property type="nucleotide sequence ID" value="NZ_JARDVI010000002.1"/>
</dbReference>
<dbReference type="EC" id="2.7.13.3" evidence="2"/>
<dbReference type="SUPFAM" id="SSF52172">
    <property type="entry name" value="CheY-like"/>
    <property type="match status" value="1"/>
</dbReference>
<proteinExistence type="predicted"/>
<dbReference type="SMART" id="SM00387">
    <property type="entry name" value="HATPase_c"/>
    <property type="match status" value="1"/>
</dbReference>
<keyword evidence="7" id="KW-0472">Membrane</keyword>
<dbReference type="Pfam" id="PF02518">
    <property type="entry name" value="HATPase_c"/>
    <property type="match status" value="1"/>
</dbReference>
<dbReference type="InterPro" id="IPR011006">
    <property type="entry name" value="CheY-like_superfamily"/>
</dbReference>
<evidence type="ECO:0000256" key="6">
    <source>
        <dbReference type="PROSITE-ProRule" id="PRU00169"/>
    </source>
</evidence>
<keyword evidence="4" id="KW-0808">Transferase</keyword>
<dbReference type="InterPro" id="IPR003661">
    <property type="entry name" value="HisK_dim/P_dom"/>
</dbReference>
<organism evidence="11 12">
    <name type="scientific">Enterobacter chinensis</name>
    <dbReference type="NCBI Taxonomy" id="3030997"/>
    <lineage>
        <taxon>Bacteria</taxon>
        <taxon>Pseudomonadati</taxon>
        <taxon>Pseudomonadota</taxon>
        <taxon>Gammaproteobacteria</taxon>
        <taxon>Enterobacterales</taxon>
        <taxon>Enterobacteriaceae</taxon>
        <taxon>Enterobacter</taxon>
    </lineage>
</organism>
<gene>
    <name evidence="11" type="ORF">PYW49_09195</name>
</gene>
<feature type="signal peptide" evidence="8">
    <location>
        <begin position="1"/>
        <end position="22"/>
    </location>
</feature>
<evidence type="ECO:0000256" key="2">
    <source>
        <dbReference type="ARBA" id="ARBA00012438"/>
    </source>
</evidence>
<feature type="chain" id="PRO_5046354496" description="histidine kinase" evidence="8">
    <location>
        <begin position="23"/>
        <end position="1112"/>
    </location>
</feature>
<sequence>MRRGWLATLLFILTLISGHAAAGALRVGLQSAAPPFLVIDRPPGILDDELSILFSNTTLPNVQRFSTTASALDALNQHRIDVLIAAKRPAAGLVSSEPMLTFPLASLSIKEGRGGTLCFPELPSEVTSRCAVAGSASPGENVRQLVAGKAREFIAPEFILRNWLTHSPATTLTLTRLDDTPPLHFRAWALPEQASTLEIFNERIHAVNPEDAEWLEQKWLLPDGSVFDARHSPVQEDAPKIALHVLLPAISPPLVTLASDGHIQGVWRDLLLNLFPPSLFNLTFSLDAPPLRYAHDTLRIVASATPPSMNAITFDSLSWALLSHDISPLSGALSALQHKRIAVMRISPLVTLLRQALPADNLVLVDSLDQGFELLKAGGADGLAGDAFILHHLLRQRNASNLSLTPLALPEVPLWFVPNISDPRDARRVNAVLASVTQADIYASLNLSLAEQTPTSAPVRSLWLVMLAVVAICAALIALLTFSAAQSQRRLRERDTAELHNALSLWQTLMNNVPVPLFVCDPAGRLTRYNDTFIHSPLLATLPEEGSPFSQLPLGELAQRFTLPHRLLLLHTATPLTGETITEDNTTLYWWLCRYTDTRGRPQGVVGGWVDITEKAALTAALNQALAQAEQASIEKSNFLARMSHDIRTPLNAMLGLLEMERDKSESLNIAWQAAGSLRDVIGGVLDLSRIEAGELRLEPDAWPLWQTLNASVEIFASSAKAKGLHWRSELNVPHDGWFLFDKARLNQIIANLVGNAIKYTPQGEIDFHARIHGENLQLVIRDTGIGIPDDALPHLGQPWFQTDSSTPQSSGLGLAICYQLVELMGGALAITSEAGKGTQATVSIPLQATRAVAIADETPALTPLPRHRVMIVDDFPANLTVLSLQLQKLGQEVISCANASEALTHLENEPVDVLITDCQMSVMDGYQLTSLILLRDIAGSITAPPVILGYTASALQGEDDRAKHAGMDALLRKPLSLNALHQALAHHHGQHNQVPDLSELRRLANGQPEIMVLMRQQMRDAITLDIRQLQENTPSPQMLSQVAHRLKASWSLFAMHNATRSCQAIEILPEMLAVGVIPPDALPSLTSRFCARMEANLQQLDAALKELSDKY</sequence>
<reference evidence="11 12" key="1">
    <citation type="submission" date="2023-02" db="EMBL/GenBank/DDBJ databases">
        <title>The draft genomes of Enterobacter strains.</title>
        <authorList>
            <person name="He Y."/>
            <person name="Feng Y."/>
            <person name="Zong Z."/>
        </authorList>
    </citation>
    <scope>NUCLEOTIDE SEQUENCE [LARGE SCALE GENOMIC DNA]</scope>
    <source>
        <strain evidence="11 12">170198</strain>
    </source>
</reference>
<feature type="domain" description="Histidine kinase" evidence="9">
    <location>
        <begin position="642"/>
        <end position="849"/>
    </location>
</feature>
<dbReference type="GO" id="GO:0005524">
    <property type="term" value="F:ATP binding"/>
    <property type="evidence" value="ECO:0007669"/>
    <property type="project" value="UniProtKB-KW"/>
</dbReference>
<dbReference type="Gene3D" id="3.30.565.10">
    <property type="entry name" value="Histidine kinase-like ATPase, C-terminal domain"/>
    <property type="match status" value="1"/>
</dbReference>
<dbReference type="SMART" id="SM00388">
    <property type="entry name" value="HisKA"/>
    <property type="match status" value="1"/>
</dbReference>
<dbReference type="Gene3D" id="1.10.287.130">
    <property type="match status" value="1"/>
</dbReference>
<dbReference type="InterPro" id="IPR003594">
    <property type="entry name" value="HATPase_dom"/>
</dbReference>
<feature type="domain" description="Response regulatory" evidence="10">
    <location>
        <begin position="869"/>
        <end position="989"/>
    </location>
</feature>
<evidence type="ECO:0000313" key="12">
    <source>
        <dbReference type="Proteomes" id="UP001270266"/>
    </source>
</evidence>
<evidence type="ECO:0000256" key="8">
    <source>
        <dbReference type="SAM" id="SignalP"/>
    </source>
</evidence>
<dbReference type="EMBL" id="JARDVI010000002">
    <property type="protein sequence ID" value="MDY0417844.1"/>
    <property type="molecule type" value="Genomic_DNA"/>
</dbReference>
<evidence type="ECO:0000256" key="7">
    <source>
        <dbReference type="SAM" id="Phobius"/>
    </source>
</evidence>
<dbReference type="CDD" id="cd16922">
    <property type="entry name" value="HATPase_EvgS-ArcB-TorS-like"/>
    <property type="match status" value="1"/>
</dbReference>
<keyword evidence="11" id="KW-0067">ATP-binding</keyword>
<dbReference type="PRINTS" id="PR00344">
    <property type="entry name" value="BCTRLSENSOR"/>
</dbReference>
<dbReference type="CDD" id="cd17546">
    <property type="entry name" value="REC_hyHK_CKI1_RcsC-like"/>
    <property type="match status" value="1"/>
</dbReference>
<keyword evidence="7" id="KW-0812">Transmembrane</keyword>
<dbReference type="Gene3D" id="3.40.50.2300">
    <property type="match status" value="1"/>
</dbReference>
<dbReference type="Proteomes" id="UP001270266">
    <property type="component" value="Unassembled WGS sequence"/>
</dbReference>
<feature type="modified residue" description="4-aspartylphosphate" evidence="6">
    <location>
        <position position="918"/>
    </location>
</feature>
<dbReference type="InterPro" id="IPR001789">
    <property type="entry name" value="Sig_transdc_resp-reg_receiver"/>
</dbReference>
<evidence type="ECO:0000259" key="9">
    <source>
        <dbReference type="PROSITE" id="PS50109"/>
    </source>
</evidence>
<dbReference type="InterPro" id="IPR005467">
    <property type="entry name" value="His_kinase_dom"/>
</dbReference>
<keyword evidence="8" id="KW-0732">Signal</keyword>
<dbReference type="Pfam" id="PF08448">
    <property type="entry name" value="PAS_4"/>
    <property type="match status" value="1"/>
</dbReference>
<comment type="caution">
    <text evidence="11">The sequence shown here is derived from an EMBL/GenBank/DDBJ whole genome shotgun (WGS) entry which is preliminary data.</text>
</comment>
<protein>
    <recommendedName>
        <fullName evidence="2">histidine kinase</fullName>
        <ecNumber evidence="2">2.7.13.3</ecNumber>
    </recommendedName>
</protein>
<evidence type="ECO:0000259" key="10">
    <source>
        <dbReference type="PROSITE" id="PS50110"/>
    </source>
</evidence>
<dbReference type="InterPro" id="IPR004358">
    <property type="entry name" value="Sig_transdc_His_kin-like_C"/>
</dbReference>
<dbReference type="SUPFAM" id="SSF47384">
    <property type="entry name" value="Homodimeric domain of signal transducing histidine kinase"/>
    <property type="match status" value="1"/>
</dbReference>
<dbReference type="SUPFAM" id="SSF55874">
    <property type="entry name" value="ATPase domain of HSP90 chaperone/DNA topoisomerase II/histidine kinase"/>
    <property type="match status" value="1"/>
</dbReference>
<dbReference type="SUPFAM" id="SSF55785">
    <property type="entry name" value="PYP-like sensor domain (PAS domain)"/>
    <property type="match status" value="1"/>
</dbReference>
<dbReference type="Pfam" id="PF00512">
    <property type="entry name" value="HisKA"/>
    <property type="match status" value="1"/>
</dbReference>